<dbReference type="EMBL" id="NGLE01000002">
    <property type="protein sequence ID" value="OTO08582.1"/>
    <property type="molecule type" value="Genomic_DNA"/>
</dbReference>
<feature type="transmembrane region" description="Helical" evidence="7">
    <location>
        <begin position="273"/>
        <end position="296"/>
    </location>
</feature>
<keyword evidence="3 7" id="KW-0812">Transmembrane</keyword>
<dbReference type="PANTHER" id="PTHR30572">
    <property type="entry name" value="MEMBRANE COMPONENT OF TRANSPORTER-RELATED"/>
    <property type="match status" value="1"/>
</dbReference>
<sequence length="395" mass="43569">MKFLMIWETALKSVKKNARRSLLTMLGLVIGTAAVITIVSVGRGYEKFQTEKMLPNSDGNTIQTTVSFNPKDESVENSNIRFFSLSDIEKIKSIAGVIKVEYEKEDVEKIFRTQNVTLKEYSKSTKMRLASSTGREVKYGRTLNKNDVVNRNKVVILSSVVATQIDTNSESLVGQSLKIGMETLEIVGVYEGSYSESSVMEIPASTYRYYWKDSSPKNLTITLSNKYSSTLIGQKAVELMNSEGEVKKLGEYSNASSAGMVDSLSSMFQSLTLLISFVGAISLFISGVGVMNMIYTSVSERTKEIGVRRAMGATEKAIQIQFLLEGLTLTLLGGLFGYIIGLFLAKLISMLMSFTFVPDIFTAILAVIISVFIGVIFSYFPSKSATEKDIVQLVK</sequence>
<keyword evidence="2" id="KW-1003">Cell membrane</keyword>
<dbReference type="AlphaFoldDB" id="A0A242CFM5"/>
<comment type="similarity">
    <text evidence="6">Belongs to the ABC-4 integral membrane protein family.</text>
</comment>
<dbReference type="RefSeq" id="WP_086330518.1">
    <property type="nucleotide sequence ID" value="NZ_NGLE02000001.1"/>
</dbReference>
<reference evidence="10 12" key="2">
    <citation type="submission" date="2018-07" db="EMBL/GenBank/DDBJ databases">
        <title>The Genome Sequence of Enterococcus sp. DIV0659b.</title>
        <authorList>
            <consortium name="The Broad Institute Genomics Platform"/>
            <consortium name="The Broad Institute Genomic Center for Infectious Diseases"/>
            <person name="Earl A."/>
            <person name="Manson A."/>
            <person name="Schwartman J."/>
            <person name="Gilmore M."/>
            <person name="Abouelleil A."/>
            <person name="Cao P."/>
            <person name="Chapman S."/>
            <person name="Cusick C."/>
            <person name="Shea T."/>
            <person name="Young S."/>
            <person name="Neafsey D."/>
            <person name="Nusbaum C."/>
            <person name="Birren B."/>
        </authorList>
    </citation>
    <scope>NUCLEOTIDE SEQUENCE [LARGE SCALE GENOMIC DNA]</scope>
    <source>
        <strain evidence="10 12">4G2_DIV0659</strain>
    </source>
</reference>
<dbReference type="InterPro" id="IPR003838">
    <property type="entry name" value="ABC3_permease_C"/>
</dbReference>
<dbReference type="Pfam" id="PF12704">
    <property type="entry name" value="MacB_PCD"/>
    <property type="match status" value="1"/>
</dbReference>
<evidence type="ECO:0000259" key="8">
    <source>
        <dbReference type="Pfam" id="PF02687"/>
    </source>
</evidence>
<evidence type="ECO:0000256" key="4">
    <source>
        <dbReference type="ARBA" id="ARBA00022989"/>
    </source>
</evidence>
<gene>
    <name evidence="11" type="ORF">A5880_001582</name>
    <name evidence="10" type="ORF">A5880_001663</name>
</gene>
<feature type="domain" description="MacB-like periplasmic core" evidence="9">
    <location>
        <begin position="21"/>
        <end position="226"/>
    </location>
</feature>
<evidence type="ECO:0000313" key="11">
    <source>
        <dbReference type="EMBL" id="OTO08582.1"/>
    </source>
</evidence>
<dbReference type="Proteomes" id="UP000195139">
    <property type="component" value="Unassembled WGS sequence"/>
</dbReference>
<evidence type="ECO:0000313" key="12">
    <source>
        <dbReference type="Proteomes" id="UP000195139"/>
    </source>
</evidence>
<evidence type="ECO:0000256" key="2">
    <source>
        <dbReference type="ARBA" id="ARBA00022475"/>
    </source>
</evidence>
<evidence type="ECO:0008006" key="13">
    <source>
        <dbReference type="Google" id="ProtNLM"/>
    </source>
</evidence>
<feature type="domain" description="ABC3 transporter permease C-terminal" evidence="8">
    <location>
        <begin position="277"/>
        <end position="388"/>
    </location>
</feature>
<evidence type="ECO:0000256" key="5">
    <source>
        <dbReference type="ARBA" id="ARBA00023136"/>
    </source>
</evidence>
<feature type="transmembrane region" description="Helical" evidence="7">
    <location>
        <begin position="21"/>
        <end position="42"/>
    </location>
</feature>
<reference evidence="11" key="1">
    <citation type="submission" date="2017-05" db="EMBL/GenBank/DDBJ databases">
        <title>The Genome Sequence of Enterococcus sp. 4G2_DIV0659.</title>
        <authorList>
            <consortium name="The Broad Institute Genomics Platform"/>
            <consortium name="The Broad Institute Genomic Center for Infectious Diseases"/>
            <person name="Earl A."/>
            <person name="Manson A."/>
            <person name="Schwartman J."/>
            <person name="Gilmore M."/>
            <person name="Abouelleil A."/>
            <person name="Cao P."/>
            <person name="Chapman S."/>
            <person name="Cusick C."/>
            <person name="Shea T."/>
            <person name="Young S."/>
            <person name="Neafsey D."/>
            <person name="Nusbaum C."/>
            <person name="Birren B."/>
        </authorList>
    </citation>
    <scope>NUCLEOTIDE SEQUENCE [LARGE SCALE GENOMIC DNA]</scope>
    <source>
        <strain evidence="11">4G2_DIV0659</strain>
    </source>
</reference>
<keyword evidence="5 7" id="KW-0472">Membrane</keyword>
<dbReference type="GO" id="GO:0022857">
    <property type="term" value="F:transmembrane transporter activity"/>
    <property type="evidence" value="ECO:0007669"/>
    <property type="project" value="TreeGrafter"/>
</dbReference>
<evidence type="ECO:0000256" key="6">
    <source>
        <dbReference type="ARBA" id="ARBA00038076"/>
    </source>
</evidence>
<keyword evidence="12" id="KW-1185">Reference proteome</keyword>
<evidence type="ECO:0000313" key="10">
    <source>
        <dbReference type="EMBL" id="MEI5994105.1"/>
    </source>
</evidence>
<accession>A0A242CFM5</accession>
<evidence type="ECO:0000256" key="1">
    <source>
        <dbReference type="ARBA" id="ARBA00004651"/>
    </source>
</evidence>
<dbReference type="STRING" id="1834181.A5880_001582"/>
<dbReference type="OrthoDB" id="9770036at2"/>
<dbReference type="GO" id="GO:0005886">
    <property type="term" value="C:plasma membrane"/>
    <property type="evidence" value="ECO:0007669"/>
    <property type="project" value="UniProtKB-SubCell"/>
</dbReference>
<evidence type="ECO:0000256" key="7">
    <source>
        <dbReference type="SAM" id="Phobius"/>
    </source>
</evidence>
<protein>
    <recommendedName>
        <fullName evidence="13">Permease</fullName>
    </recommendedName>
</protein>
<proteinExistence type="inferred from homology"/>
<dbReference type="InterPro" id="IPR050250">
    <property type="entry name" value="Macrolide_Exporter_MacB"/>
</dbReference>
<evidence type="ECO:0000259" key="9">
    <source>
        <dbReference type="Pfam" id="PF12704"/>
    </source>
</evidence>
<comment type="caution">
    <text evidence="11">The sequence shown here is derived from an EMBL/GenBank/DDBJ whole genome shotgun (WGS) entry which is preliminary data.</text>
</comment>
<keyword evidence="4 7" id="KW-1133">Transmembrane helix</keyword>
<evidence type="ECO:0000256" key="3">
    <source>
        <dbReference type="ARBA" id="ARBA00022692"/>
    </source>
</evidence>
<dbReference type="EMBL" id="NGLE02000001">
    <property type="protein sequence ID" value="MEI5994105.1"/>
    <property type="molecule type" value="Genomic_DNA"/>
</dbReference>
<name>A0A242CFM5_9ENTE</name>
<feature type="transmembrane region" description="Helical" evidence="7">
    <location>
        <begin position="360"/>
        <end position="380"/>
    </location>
</feature>
<comment type="subcellular location">
    <subcellularLocation>
        <location evidence="1">Cell membrane</location>
        <topology evidence="1">Multi-pass membrane protein</topology>
    </subcellularLocation>
</comment>
<dbReference type="InterPro" id="IPR025857">
    <property type="entry name" value="MacB_PCD"/>
</dbReference>
<dbReference type="PANTHER" id="PTHR30572:SF4">
    <property type="entry name" value="ABC TRANSPORTER PERMEASE YTRF"/>
    <property type="match status" value="1"/>
</dbReference>
<organism evidence="11">
    <name type="scientific">Candidatus Enterococcus mansonii</name>
    <dbReference type="NCBI Taxonomy" id="1834181"/>
    <lineage>
        <taxon>Bacteria</taxon>
        <taxon>Bacillati</taxon>
        <taxon>Bacillota</taxon>
        <taxon>Bacilli</taxon>
        <taxon>Lactobacillales</taxon>
        <taxon>Enterococcaceae</taxon>
        <taxon>Enterococcus</taxon>
    </lineage>
</organism>
<dbReference type="Pfam" id="PF02687">
    <property type="entry name" value="FtsX"/>
    <property type="match status" value="1"/>
</dbReference>
<feature type="transmembrane region" description="Helical" evidence="7">
    <location>
        <begin position="317"/>
        <end position="340"/>
    </location>
</feature>